<dbReference type="EMBL" id="KZ819340">
    <property type="protein sequence ID" value="PWN17774.1"/>
    <property type="molecule type" value="Genomic_DNA"/>
</dbReference>
<dbReference type="PANTHER" id="PTHR28058:SF1">
    <property type="entry name" value="SMALL RIBOSOMAL SUBUNIT PROTEIN BS1M"/>
    <property type="match status" value="1"/>
</dbReference>
<evidence type="ECO:0000256" key="1">
    <source>
        <dbReference type="SAM" id="MobiDB-lite"/>
    </source>
</evidence>
<dbReference type="GeneID" id="37010886"/>
<dbReference type="Proteomes" id="UP000245942">
    <property type="component" value="Unassembled WGS sequence"/>
</dbReference>
<feature type="compositionally biased region" description="Low complexity" evidence="1">
    <location>
        <begin position="589"/>
        <end position="599"/>
    </location>
</feature>
<dbReference type="InterPro" id="IPR016712">
    <property type="entry name" value="Rbsml_bS1m-like"/>
</dbReference>
<feature type="compositionally biased region" description="Polar residues" evidence="1">
    <location>
        <begin position="133"/>
        <end position="142"/>
    </location>
</feature>
<dbReference type="STRING" id="1684307.A0A316TYI5"/>
<organism evidence="2 3">
    <name type="scientific">Pseudomicrostroma glucosiphilum</name>
    <dbReference type="NCBI Taxonomy" id="1684307"/>
    <lineage>
        <taxon>Eukaryota</taxon>
        <taxon>Fungi</taxon>
        <taxon>Dikarya</taxon>
        <taxon>Basidiomycota</taxon>
        <taxon>Ustilaginomycotina</taxon>
        <taxon>Exobasidiomycetes</taxon>
        <taxon>Microstromatales</taxon>
        <taxon>Microstromatales incertae sedis</taxon>
        <taxon>Pseudomicrostroma</taxon>
    </lineage>
</organism>
<feature type="region of interest" description="Disordered" evidence="1">
    <location>
        <begin position="98"/>
        <end position="149"/>
    </location>
</feature>
<feature type="region of interest" description="Disordered" evidence="1">
    <location>
        <begin position="525"/>
        <end position="554"/>
    </location>
</feature>
<feature type="compositionally biased region" description="Gly residues" evidence="1">
    <location>
        <begin position="567"/>
        <end position="588"/>
    </location>
</feature>
<dbReference type="AlphaFoldDB" id="A0A316TYI5"/>
<name>A0A316TYI5_9BASI</name>
<evidence type="ECO:0000313" key="3">
    <source>
        <dbReference type="Proteomes" id="UP000245942"/>
    </source>
</evidence>
<gene>
    <name evidence="2" type="ORF">BCV69DRAFT_121715</name>
</gene>
<dbReference type="OrthoDB" id="2735536at2759"/>
<sequence length="616" mass="67461">MSASSALGRTLPALKLTAHDPRLVQVFTTPHSHLSRGDFGFKSPLDSAINAARHHRDGAVRYIQVKEQDSVAGHGLNWKEREGEVLLLKRWSETHASVRREEPNTSYLRSTASDKGRKSQPLPHSRFDRTSRRNLPTRNAATNVAEEGPDSLRPIPNYLVYSEERFEQLLELIRNNREAYKEARLLERALDQRSAKFIAAQRRYETLLAESEHASAAGGQTPLPVPPKEEDYSVEAELEALRTAKPTGEVDEVELDASDMHNLARSTHNYFLAKYVEGLFSNLKLDDPDSKVMPRYVTASASASKAAEAYGPRRLHQLGGLQYSQPDEIISHALSPALPGRILAVEEAPYRRQSSGTSITKNKYSLSVGSRVALIRSSRAGNLQLTGFDRTRARPEQGAGLFRFDSAAKLKLTNPTLDVLAKQRRFGAGAEGAWTPDMQQLGLGYITADMRGAAQRNSSALNERTNQVGEQTARAETIPGSRGWVGRSEDSLDWSASRMRVSNPISSRYRERFGWNEDHFGGAGGVAQAGRAGPGGSFSRVSGPGGAARADGKVRLNRDGYRRAGLGLGLGAGNARGGQGDGAAGERGSGQVEEQQQQQRGRENISDLIYGRKEEK</sequence>
<feature type="compositionally biased region" description="Basic and acidic residues" evidence="1">
    <location>
        <begin position="600"/>
        <end position="616"/>
    </location>
</feature>
<dbReference type="PANTHER" id="PTHR28058">
    <property type="entry name" value="37S RIBOSOMAL PROTEIN MRP51, MITOCHONDRIAL"/>
    <property type="match status" value="1"/>
</dbReference>
<proteinExistence type="predicted"/>
<dbReference type="Pfam" id="PF11709">
    <property type="entry name" value="Mit_ribos_Mrp51"/>
    <property type="match status" value="1"/>
</dbReference>
<keyword evidence="3" id="KW-1185">Reference proteome</keyword>
<protein>
    <submittedName>
        <fullName evidence="2">Uncharacterized protein</fullName>
    </submittedName>
</protein>
<reference evidence="2 3" key="1">
    <citation type="journal article" date="2018" name="Mol. Biol. Evol.">
        <title>Broad Genomic Sampling Reveals a Smut Pathogenic Ancestry of the Fungal Clade Ustilaginomycotina.</title>
        <authorList>
            <person name="Kijpornyongpan T."/>
            <person name="Mondo S.J."/>
            <person name="Barry K."/>
            <person name="Sandor L."/>
            <person name="Lee J."/>
            <person name="Lipzen A."/>
            <person name="Pangilinan J."/>
            <person name="LaButti K."/>
            <person name="Hainaut M."/>
            <person name="Henrissat B."/>
            <person name="Grigoriev I.V."/>
            <person name="Spatafora J.W."/>
            <person name="Aime M.C."/>
        </authorList>
    </citation>
    <scope>NUCLEOTIDE SEQUENCE [LARGE SCALE GENOMIC DNA]</scope>
    <source>
        <strain evidence="2 3">MCA 4718</strain>
    </source>
</reference>
<accession>A0A316TYI5</accession>
<dbReference type="RefSeq" id="XP_025344934.1">
    <property type="nucleotide sequence ID" value="XM_025489152.1"/>
</dbReference>
<evidence type="ECO:0000313" key="2">
    <source>
        <dbReference type="EMBL" id="PWN17774.1"/>
    </source>
</evidence>
<feature type="region of interest" description="Disordered" evidence="1">
    <location>
        <begin position="567"/>
        <end position="616"/>
    </location>
</feature>
<feature type="compositionally biased region" description="Gly residues" evidence="1">
    <location>
        <begin position="525"/>
        <end position="536"/>
    </location>
</feature>